<dbReference type="Proteomes" id="UP001172102">
    <property type="component" value="Unassembled WGS sequence"/>
</dbReference>
<evidence type="ECO:0000256" key="4">
    <source>
        <dbReference type="PIRSR" id="PIRSR617939-2"/>
    </source>
</evidence>
<dbReference type="InterPro" id="IPR036568">
    <property type="entry name" value="GGCT-like_sf"/>
</dbReference>
<dbReference type="Gene3D" id="3.10.490.10">
    <property type="entry name" value="Gamma-glutamyl cyclotransferase-like"/>
    <property type="match status" value="1"/>
</dbReference>
<organism evidence="6 7">
    <name type="scientific">Lasiosphaeris hirsuta</name>
    <dbReference type="NCBI Taxonomy" id="260670"/>
    <lineage>
        <taxon>Eukaryota</taxon>
        <taxon>Fungi</taxon>
        <taxon>Dikarya</taxon>
        <taxon>Ascomycota</taxon>
        <taxon>Pezizomycotina</taxon>
        <taxon>Sordariomycetes</taxon>
        <taxon>Sordariomycetidae</taxon>
        <taxon>Sordariales</taxon>
        <taxon>Lasiosphaeriaceae</taxon>
        <taxon>Lasiosphaeris</taxon>
    </lineage>
</organism>
<dbReference type="AlphaFoldDB" id="A0AA40ECG5"/>
<feature type="domain" description="Gamma-glutamylcyclotransferase AIG2-like" evidence="5">
    <location>
        <begin position="11"/>
        <end position="100"/>
    </location>
</feature>
<sequence length="217" mass="24336">MADADAPTKIYFGYGSNLWQDQMARRCPSSPFTGVGRLRGWQWIINSRGYANITKTVESDQVWGLIYELPPDDEASLDINEGVPFAYEKRMIEVEFWEQGALPADNANTSTLPPPTKVDEMLVYIDFERSSGEDNVPQPEYVHRMNEGIRDALKEGVPKVYIDTAVRKYIPTEEEASNEGRELARLQAVAFNDESGVFTRTESGVEVAPVEAQHAGQ</sequence>
<dbReference type="PANTHER" id="PTHR12935:SF0">
    <property type="entry name" value="GAMMA-GLUTAMYLCYCLOTRANSFERASE"/>
    <property type="match status" value="1"/>
</dbReference>
<dbReference type="PANTHER" id="PTHR12935">
    <property type="entry name" value="GAMMA-GLUTAMYLCYCLOTRANSFERASE"/>
    <property type="match status" value="1"/>
</dbReference>
<evidence type="ECO:0000256" key="2">
    <source>
        <dbReference type="ARBA" id="ARBA00023239"/>
    </source>
</evidence>
<evidence type="ECO:0000259" key="5">
    <source>
        <dbReference type="Pfam" id="PF06094"/>
    </source>
</evidence>
<feature type="binding site" evidence="4">
    <location>
        <begin position="11"/>
        <end position="16"/>
    </location>
    <ligand>
        <name>substrate</name>
    </ligand>
</feature>
<reference evidence="6" key="1">
    <citation type="submission" date="2023-06" db="EMBL/GenBank/DDBJ databases">
        <title>Genome-scale phylogeny and comparative genomics of the fungal order Sordariales.</title>
        <authorList>
            <consortium name="Lawrence Berkeley National Laboratory"/>
            <person name="Hensen N."/>
            <person name="Bonometti L."/>
            <person name="Westerberg I."/>
            <person name="Brannstrom I.O."/>
            <person name="Guillou S."/>
            <person name="Cros-Aarteil S."/>
            <person name="Calhoun S."/>
            <person name="Haridas S."/>
            <person name="Kuo A."/>
            <person name="Mondo S."/>
            <person name="Pangilinan J."/>
            <person name="Riley R."/>
            <person name="Labutti K."/>
            <person name="Andreopoulos B."/>
            <person name="Lipzen A."/>
            <person name="Chen C."/>
            <person name="Yanf M."/>
            <person name="Daum C."/>
            <person name="Ng V."/>
            <person name="Clum A."/>
            <person name="Steindorff A."/>
            <person name="Ohm R."/>
            <person name="Martin F."/>
            <person name="Silar P."/>
            <person name="Natvig D."/>
            <person name="Lalanne C."/>
            <person name="Gautier V."/>
            <person name="Ament-Velasquez S.L."/>
            <person name="Kruys A."/>
            <person name="Hutchinson M.I."/>
            <person name="Powell A.J."/>
            <person name="Barry K."/>
            <person name="Miller A.N."/>
            <person name="Grigoriev I.V."/>
            <person name="Debuchy R."/>
            <person name="Gladieux P."/>
            <person name="Thoren M.H."/>
            <person name="Johannesson H."/>
        </authorList>
    </citation>
    <scope>NUCLEOTIDE SEQUENCE</scope>
    <source>
        <strain evidence="6">SMH4607-1</strain>
    </source>
</reference>
<protein>
    <recommendedName>
        <fullName evidence="1">gamma-glutamylcyclotransferase</fullName>
        <ecNumber evidence="1">4.3.2.9</ecNumber>
    </recommendedName>
</protein>
<dbReference type="InterPro" id="IPR009288">
    <property type="entry name" value="AIG2-like_dom"/>
</dbReference>
<keyword evidence="7" id="KW-1185">Reference proteome</keyword>
<dbReference type="Pfam" id="PF06094">
    <property type="entry name" value="GGACT"/>
    <property type="match status" value="1"/>
</dbReference>
<keyword evidence="2" id="KW-0456">Lyase</keyword>
<dbReference type="InterPro" id="IPR013024">
    <property type="entry name" value="GGCT-like"/>
</dbReference>
<dbReference type="InterPro" id="IPR017939">
    <property type="entry name" value="G-Glutamylcylcotransferase"/>
</dbReference>
<evidence type="ECO:0000313" key="6">
    <source>
        <dbReference type="EMBL" id="KAK0730308.1"/>
    </source>
</evidence>
<comment type="caution">
    <text evidence="6">The sequence shown here is derived from an EMBL/GenBank/DDBJ whole genome shotgun (WGS) entry which is preliminary data.</text>
</comment>
<proteinExistence type="predicted"/>
<gene>
    <name evidence="6" type="ORF">B0H67DRAFT_561251</name>
</gene>
<dbReference type="EMBL" id="JAUKUA010000001">
    <property type="protein sequence ID" value="KAK0730308.1"/>
    <property type="molecule type" value="Genomic_DNA"/>
</dbReference>
<evidence type="ECO:0000256" key="3">
    <source>
        <dbReference type="PIRSR" id="PIRSR617939-1"/>
    </source>
</evidence>
<dbReference type="SUPFAM" id="SSF110857">
    <property type="entry name" value="Gamma-glutamyl cyclotransferase-like"/>
    <property type="match status" value="1"/>
</dbReference>
<evidence type="ECO:0000256" key="1">
    <source>
        <dbReference type="ARBA" id="ARBA00012346"/>
    </source>
</evidence>
<dbReference type="EC" id="4.3.2.9" evidence="1"/>
<evidence type="ECO:0000313" key="7">
    <source>
        <dbReference type="Proteomes" id="UP001172102"/>
    </source>
</evidence>
<feature type="active site" description="Proton acceptor" evidence="3">
    <location>
        <position position="81"/>
    </location>
</feature>
<dbReference type="CDD" id="cd06661">
    <property type="entry name" value="GGCT_like"/>
    <property type="match status" value="1"/>
</dbReference>
<accession>A0AA40ECG5</accession>
<dbReference type="GO" id="GO:0003839">
    <property type="term" value="F:gamma-glutamylcyclotransferase activity"/>
    <property type="evidence" value="ECO:0007669"/>
    <property type="project" value="UniProtKB-EC"/>
</dbReference>
<name>A0AA40ECG5_9PEZI</name>